<accession>M5RJU4</accession>
<dbReference type="RefSeq" id="WP_008698127.1">
    <property type="nucleotide sequence ID" value="NZ_ANOG01000501.1"/>
</dbReference>
<reference evidence="2 3" key="1">
    <citation type="journal article" date="2013" name="Mar. Genomics">
        <title>Expression of sulfatases in Rhodopirellula baltica and the diversity of sulfatases in the genus Rhodopirellula.</title>
        <authorList>
            <person name="Wegner C.E."/>
            <person name="Richter-Heitmann T."/>
            <person name="Klindworth A."/>
            <person name="Klockow C."/>
            <person name="Richter M."/>
            <person name="Achstetter T."/>
            <person name="Glockner F.O."/>
            <person name="Harder J."/>
        </authorList>
    </citation>
    <scope>NUCLEOTIDE SEQUENCE [LARGE SCALE GENOMIC DNA]</scope>
    <source>
        <strain evidence="2 3">SM1</strain>
    </source>
</reference>
<keyword evidence="1" id="KW-0732">Signal</keyword>
<protein>
    <submittedName>
        <fullName evidence="2">Beta-galactosidase</fullName>
    </submittedName>
</protein>
<feature type="chain" id="PRO_5004070700" evidence="1">
    <location>
        <begin position="21"/>
        <end position="325"/>
    </location>
</feature>
<sequence>MRLFIATLITCLSIATNVEAQLPGEVSDVMQLLSQKRAKQKAVFDAEMSKANRIAIADLTKFAKSELRKDNLANAITAWQAILEIDPKDDDARRELEKLKQALEGMPAKQLRADSSMTGVEFSGAGYIQTAIHYAGSVPVVVVEAIVVPKSVGQSQAVIGDFHSGGLGLELMTHNGVPKWTFSCRDGDSYKKVYSTKPVALNKRAHLTGVKNGNFIALYVDGQQQGDWIPISGFKASRFPFLIAADPNQNGQPERMFTGFIDSVRVLQSSTPLPKQFRPSDTLQANRFSSLMLELNEGSGTTAIDTSPNRRNCELHGANWTRLDP</sequence>
<evidence type="ECO:0000313" key="2">
    <source>
        <dbReference type="EMBL" id="EMI19593.1"/>
    </source>
</evidence>
<evidence type="ECO:0000256" key="1">
    <source>
        <dbReference type="SAM" id="SignalP"/>
    </source>
</evidence>
<dbReference type="Proteomes" id="UP000011991">
    <property type="component" value="Unassembled WGS sequence"/>
</dbReference>
<dbReference type="SUPFAM" id="SSF49899">
    <property type="entry name" value="Concanavalin A-like lectins/glucanases"/>
    <property type="match status" value="1"/>
</dbReference>
<comment type="caution">
    <text evidence="2">The sequence shown here is derived from an EMBL/GenBank/DDBJ whole genome shotgun (WGS) entry which is preliminary data.</text>
</comment>
<dbReference type="AlphaFoldDB" id="M5RJU4"/>
<evidence type="ECO:0000313" key="3">
    <source>
        <dbReference type="Proteomes" id="UP000011991"/>
    </source>
</evidence>
<keyword evidence="3" id="KW-1185">Reference proteome</keyword>
<organism evidence="2 3">
    <name type="scientific">Rhodopirellula maiorica SM1</name>
    <dbReference type="NCBI Taxonomy" id="1265738"/>
    <lineage>
        <taxon>Bacteria</taxon>
        <taxon>Pseudomonadati</taxon>
        <taxon>Planctomycetota</taxon>
        <taxon>Planctomycetia</taxon>
        <taxon>Pirellulales</taxon>
        <taxon>Pirellulaceae</taxon>
        <taxon>Novipirellula</taxon>
    </lineage>
</organism>
<proteinExistence type="predicted"/>
<dbReference type="OrthoDB" id="324838at2"/>
<dbReference type="PATRIC" id="fig|1265738.3.peg.3471"/>
<dbReference type="InterPro" id="IPR013320">
    <property type="entry name" value="ConA-like_dom_sf"/>
</dbReference>
<feature type="signal peptide" evidence="1">
    <location>
        <begin position="1"/>
        <end position="20"/>
    </location>
</feature>
<dbReference type="Pfam" id="PF13385">
    <property type="entry name" value="Laminin_G_3"/>
    <property type="match status" value="1"/>
</dbReference>
<gene>
    <name evidence="2" type="ORF">RMSM_03474</name>
</gene>
<dbReference type="Gene3D" id="2.60.120.200">
    <property type="match status" value="1"/>
</dbReference>
<dbReference type="EMBL" id="ANOG01000501">
    <property type="protein sequence ID" value="EMI19593.1"/>
    <property type="molecule type" value="Genomic_DNA"/>
</dbReference>
<name>M5RJU4_9BACT</name>